<evidence type="ECO:0000256" key="5">
    <source>
        <dbReference type="ARBA" id="ARBA00023136"/>
    </source>
</evidence>
<feature type="transmembrane region" description="Helical" evidence="6">
    <location>
        <begin position="453"/>
        <end position="473"/>
    </location>
</feature>
<dbReference type="GO" id="GO:0042773">
    <property type="term" value="P:ATP synthesis coupled electron transport"/>
    <property type="evidence" value="ECO:0007669"/>
    <property type="project" value="InterPro"/>
</dbReference>
<keyword evidence="5 6" id="KW-0472">Membrane</keyword>
<sequence>MSAIQGHLSLLLVVIPLLAAPIVAVLPRGRASWAVTLLVTAICAALAGVQLWSVVHDGLISYELGGWAPPWGIEYRIDAVNAFVALIVAGIAAVTLPYALLSVEKEIPRDQIPLFYAAFLLCLCGLLGITQTGDIFNVFVFLEISSLSSYALISLGRNRQALTAAYQYLIMGTIGATFFLVGVGLIYSQTGTLNMADLAERLPAVFENKTVHTGFAFMVIGIALKLALFPLHMWLPNAYTYAPTVVTIFLAATATKVAVYLILRIMFTVFPGDFSLATPAFDLFILLALAGIIIASVYAVYQVDIKRLLAYSSVAQVGYIALGIGFASATGVTAALLHLFNHALMKGALFMAVGAIIYRVGACRMDNIQGLGRLMPWTFGAIIIGGMSLVGVPGTAGFISKWYLILAALEQQAWVSVAVILVGSLLAVVYMAKIIEALYFKPALENNQTVKEAPLLLLVPTWVLVLANIYFGLNTDLTVGVAERAAQVLGAVTL</sequence>
<feature type="transmembrane region" description="Helical" evidence="6">
    <location>
        <begin position="33"/>
        <end position="55"/>
    </location>
</feature>
<dbReference type="InterPro" id="IPR003918">
    <property type="entry name" value="NADH_UbQ_OxRdtase"/>
</dbReference>
<reference evidence="8" key="1">
    <citation type="submission" date="2018-06" db="EMBL/GenBank/DDBJ databases">
        <authorList>
            <person name="Zhirakovskaya E."/>
        </authorList>
    </citation>
    <scope>NUCLEOTIDE SEQUENCE</scope>
</reference>
<keyword evidence="4 6" id="KW-1133">Transmembrane helix</keyword>
<feature type="transmembrane region" description="Helical" evidence="6">
    <location>
        <begin position="6"/>
        <end position="26"/>
    </location>
</feature>
<evidence type="ECO:0000313" key="8">
    <source>
        <dbReference type="EMBL" id="VAW85363.1"/>
    </source>
</evidence>
<feature type="transmembrane region" description="Helical" evidence="6">
    <location>
        <begin position="210"/>
        <end position="229"/>
    </location>
</feature>
<dbReference type="EMBL" id="UOFO01000070">
    <property type="protein sequence ID" value="VAW85363.1"/>
    <property type="molecule type" value="Genomic_DNA"/>
</dbReference>
<evidence type="ECO:0000259" key="7">
    <source>
        <dbReference type="Pfam" id="PF00361"/>
    </source>
</evidence>
<dbReference type="GO" id="GO:0008137">
    <property type="term" value="F:NADH dehydrogenase (ubiquinone) activity"/>
    <property type="evidence" value="ECO:0007669"/>
    <property type="project" value="InterPro"/>
</dbReference>
<feature type="transmembrane region" description="Helical" evidence="6">
    <location>
        <begin position="75"/>
        <end position="100"/>
    </location>
</feature>
<accession>A0A3B0ZAX5</accession>
<keyword evidence="2" id="KW-1003">Cell membrane</keyword>
<feature type="transmembrane region" description="Helical" evidence="6">
    <location>
        <begin position="374"/>
        <end position="393"/>
    </location>
</feature>
<proteinExistence type="predicted"/>
<keyword evidence="3 6" id="KW-0812">Transmembrane</keyword>
<dbReference type="Pfam" id="PF00361">
    <property type="entry name" value="Proton_antipo_M"/>
    <property type="match status" value="1"/>
</dbReference>
<dbReference type="PANTHER" id="PTHR42703">
    <property type="entry name" value="NADH DEHYDROGENASE"/>
    <property type="match status" value="1"/>
</dbReference>
<comment type="subcellular location">
    <subcellularLocation>
        <location evidence="1">Cell membrane</location>
        <topology evidence="1">Multi-pass membrane protein</topology>
    </subcellularLocation>
</comment>
<feature type="transmembrane region" description="Helical" evidence="6">
    <location>
        <begin position="283"/>
        <end position="301"/>
    </location>
</feature>
<evidence type="ECO:0000256" key="4">
    <source>
        <dbReference type="ARBA" id="ARBA00022989"/>
    </source>
</evidence>
<evidence type="ECO:0000256" key="3">
    <source>
        <dbReference type="ARBA" id="ARBA00022692"/>
    </source>
</evidence>
<dbReference type="InterPro" id="IPR001750">
    <property type="entry name" value="ND/Mrp_TM"/>
</dbReference>
<evidence type="ECO:0000256" key="2">
    <source>
        <dbReference type="ARBA" id="ARBA00022475"/>
    </source>
</evidence>
<dbReference type="PRINTS" id="PR01437">
    <property type="entry name" value="NUOXDRDTASE4"/>
</dbReference>
<feature type="transmembrane region" description="Helical" evidence="6">
    <location>
        <begin position="112"/>
        <end position="129"/>
    </location>
</feature>
<dbReference type="PANTHER" id="PTHR42703:SF1">
    <property type="entry name" value="NA(+)_H(+) ANTIPORTER SUBUNIT D1"/>
    <property type="match status" value="1"/>
</dbReference>
<evidence type="ECO:0000256" key="1">
    <source>
        <dbReference type="ARBA" id="ARBA00004651"/>
    </source>
</evidence>
<evidence type="ECO:0000256" key="6">
    <source>
        <dbReference type="SAM" id="Phobius"/>
    </source>
</evidence>
<feature type="transmembrane region" description="Helical" evidence="6">
    <location>
        <begin position="135"/>
        <end position="156"/>
    </location>
</feature>
<name>A0A3B0ZAX5_9ZZZZ</name>
<dbReference type="GO" id="GO:0005886">
    <property type="term" value="C:plasma membrane"/>
    <property type="evidence" value="ECO:0007669"/>
    <property type="project" value="UniProtKB-SubCell"/>
</dbReference>
<feature type="domain" description="NADH:quinone oxidoreductase/Mrp antiporter transmembrane" evidence="7">
    <location>
        <begin position="134"/>
        <end position="426"/>
    </location>
</feature>
<feature type="transmembrane region" description="Helical" evidence="6">
    <location>
        <begin position="308"/>
        <end position="337"/>
    </location>
</feature>
<gene>
    <name evidence="8" type="ORF">MNBD_GAMMA16-1649</name>
</gene>
<protein>
    <submittedName>
        <fullName evidence="8">Na(+) H(+) antiporter subunit D</fullName>
    </submittedName>
</protein>
<dbReference type="InterPro" id="IPR050586">
    <property type="entry name" value="CPA3_Na-H_Antiporter_D"/>
</dbReference>
<organism evidence="8">
    <name type="scientific">hydrothermal vent metagenome</name>
    <dbReference type="NCBI Taxonomy" id="652676"/>
    <lineage>
        <taxon>unclassified sequences</taxon>
        <taxon>metagenomes</taxon>
        <taxon>ecological metagenomes</taxon>
    </lineage>
</organism>
<feature type="transmembrane region" description="Helical" evidence="6">
    <location>
        <begin position="343"/>
        <end position="362"/>
    </location>
</feature>
<feature type="transmembrane region" description="Helical" evidence="6">
    <location>
        <begin position="413"/>
        <end position="432"/>
    </location>
</feature>
<dbReference type="AlphaFoldDB" id="A0A3B0ZAX5"/>
<feature type="transmembrane region" description="Helical" evidence="6">
    <location>
        <begin position="241"/>
        <end position="263"/>
    </location>
</feature>
<feature type="transmembrane region" description="Helical" evidence="6">
    <location>
        <begin position="168"/>
        <end position="190"/>
    </location>
</feature>